<feature type="transmembrane region" description="Helical" evidence="6">
    <location>
        <begin position="154"/>
        <end position="175"/>
    </location>
</feature>
<feature type="transmembrane region" description="Helical" evidence="6">
    <location>
        <begin position="195"/>
        <end position="216"/>
    </location>
</feature>
<dbReference type="PANTHER" id="PTHR23504:SF15">
    <property type="entry name" value="MAJOR FACILITATOR SUPERFAMILY (MFS) PROFILE DOMAIN-CONTAINING PROTEIN"/>
    <property type="match status" value="1"/>
</dbReference>
<keyword evidence="3 6" id="KW-0812">Transmembrane</keyword>
<evidence type="ECO:0000256" key="1">
    <source>
        <dbReference type="ARBA" id="ARBA00004141"/>
    </source>
</evidence>
<evidence type="ECO:0000256" key="7">
    <source>
        <dbReference type="SAM" id="SignalP"/>
    </source>
</evidence>
<feature type="transmembrane region" description="Helical" evidence="6">
    <location>
        <begin position="283"/>
        <end position="301"/>
    </location>
</feature>
<dbReference type="InterPro" id="IPR036259">
    <property type="entry name" value="MFS_trans_sf"/>
</dbReference>
<dbReference type="OrthoDB" id="419616at2759"/>
<feature type="transmembrane region" description="Helical" evidence="6">
    <location>
        <begin position="123"/>
        <end position="142"/>
    </location>
</feature>
<dbReference type="EMBL" id="JANBUO010000026">
    <property type="protein sequence ID" value="KAJ2808759.1"/>
    <property type="molecule type" value="Genomic_DNA"/>
</dbReference>
<evidence type="ECO:0000256" key="3">
    <source>
        <dbReference type="ARBA" id="ARBA00022692"/>
    </source>
</evidence>
<name>A0A9W8LWQ7_9FUNG</name>
<evidence type="ECO:0000313" key="8">
    <source>
        <dbReference type="EMBL" id="KAJ2808759.1"/>
    </source>
</evidence>
<evidence type="ECO:0000256" key="4">
    <source>
        <dbReference type="ARBA" id="ARBA00022989"/>
    </source>
</evidence>
<keyword evidence="5 6" id="KW-0472">Membrane</keyword>
<evidence type="ECO:0000256" key="5">
    <source>
        <dbReference type="ARBA" id="ARBA00023136"/>
    </source>
</evidence>
<dbReference type="GO" id="GO:0016020">
    <property type="term" value="C:membrane"/>
    <property type="evidence" value="ECO:0007669"/>
    <property type="project" value="UniProtKB-SubCell"/>
</dbReference>
<proteinExistence type="predicted"/>
<keyword evidence="7" id="KW-0732">Signal</keyword>
<feature type="transmembrane region" description="Helical" evidence="6">
    <location>
        <begin position="82"/>
        <end position="103"/>
    </location>
</feature>
<feature type="signal peptide" evidence="7">
    <location>
        <begin position="1"/>
        <end position="23"/>
    </location>
</feature>
<feature type="chain" id="PRO_5040810258" evidence="7">
    <location>
        <begin position="24"/>
        <end position="319"/>
    </location>
</feature>
<protein>
    <submittedName>
        <fullName evidence="8">Uncharacterized protein</fullName>
    </submittedName>
</protein>
<evidence type="ECO:0000256" key="6">
    <source>
        <dbReference type="SAM" id="Phobius"/>
    </source>
</evidence>
<comment type="caution">
    <text evidence="8">The sequence shown here is derived from an EMBL/GenBank/DDBJ whole genome shotgun (WGS) entry which is preliminary data.</text>
</comment>
<comment type="subcellular location">
    <subcellularLocation>
        <location evidence="1">Membrane</location>
        <topology evidence="1">Multi-pass membrane protein</topology>
    </subcellularLocation>
</comment>
<dbReference type="AlphaFoldDB" id="A0A9W8LWQ7"/>
<dbReference type="Proteomes" id="UP001140094">
    <property type="component" value="Unassembled WGS sequence"/>
</dbReference>
<accession>A0A9W8LWQ7</accession>
<gene>
    <name evidence="8" type="ORF">H4R20_000674</name>
</gene>
<dbReference type="PANTHER" id="PTHR23504">
    <property type="entry name" value="MAJOR FACILITATOR SUPERFAMILY DOMAIN-CONTAINING PROTEIN 10"/>
    <property type="match status" value="1"/>
</dbReference>
<evidence type="ECO:0000313" key="9">
    <source>
        <dbReference type="Proteomes" id="UP001140094"/>
    </source>
</evidence>
<organism evidence="8 9">
    <name type="scientific">Coemansia guatemalensis</name>
    <dbReference type="NCBI Taxonomy" id="2761395"/>
    <lineage>
        <taxon>Eukaryota</taxon>
        <taxon>Fungi</taxon>
        <taxon>Fungi incertae sedis</taxon>
        <taxon>Zoopagomycota</taxon>
        <taxon>Kickxellomycotina</taxon>
        <taxon>Kickxellomycetes</taxon>
        <taxon>Kickxellales</taxon>
        <taxon>Kickxellaceae</taxon>
        <taxon>Coemansia</taxon>
    </lineage>
</organism>
<reference evidence="8" key="1">
    <citation type="submission" date="2022-07" db="EMBL/GenBank/DDBJ databases">
        <title>Phylogenomic reconstructions and comparative analyses of Kickxellomycotina fungi.</title>
        <authorList>
            <person name="Reynolds N.K."/>
            <person name="Stajich J.E."/>
            <person name="Barry K."/>
            <person name="Grigoriev I.V."/>
            <person name="Crous P."/>
            <person name="Smith M.E."/>
        </authorList>
    </citation>
    <scope>NUCLEOTIDE SEQUENCE</scope>
    <source>
        <strain evidence="8">NRRL 1565</strain>
    </source>
</reference>
<dbReference type="SUPFAM" id="SSF103473">
    <property type="entry name" value="MFS general substrate transporter"/>
    <property type="match status" value="1"/>
</dbReference>
<keyword evidence="2" id="KW-0813">Transport</keyword>
<keyword evidence="4 6" id="KW-1133">Transmembrane helix</keyword>
<sequence length="319" mass="33879">MAGSVSTAFGLLVGLLKLKETLVVDDYRNAGNPNTPASAAVESGAMPMVTESTPLVAATAAPASPSKPLTSLSLLSVVMKQALCAIALMALGFGMGDQIYPIFAATEPGDGGLGFGTQEIGCSLAISGVAVLYLLLVVYPKMERRLGALRCYQIGLRTAVVYFLTIPFLSPLAAHLQQSLQRNALNNGQFSSYGWISRAGVEYGVLWALLVALVLVRITGNILSYTSSNIIVTNIAPSKNSLGFINGLQELAINSMRALGPLISGTLWAWSIKHSYFYPFNSHLVWVLCGVFLFAAWRVALRLPSSVNVFAAGRTSQNS</sequence>
<evidence type="ECO:0000256" key="2">
    <source>
        <dbReference type="ARBA" id="ARBA00022448"/>
    </source>
</evidence>
<keyword evidence="9" id="KW-1185">Reference proteome</keyword>